<keyword evidence="2" id="KW-1185">Reference proteome</keyword>
<dbReference type="Proteomes" id="UP000276776">
    <property type="component" value="Unassembled WGS sequence"/>
</dbReference>
<evidence type="ECO:0000313" key="1">
    <source>
        <dbReference type="EMBL" id="VDN05295.1"/>
    </source>
</evidence>
<accession>A0A0N5D4C3</accession>
<reference evidence="1 2" key="2">
    <citation type="submission" date="2018-11" db="EMBL/GenBank/DDBJ databases">
        <authorList>
            <consortium name="Pathogen Informatics"/>
        </authorList>
    </citation>
    <scope>NUCLEOTIDE SEQUENCE [LARGE SCALE GENOMIC DNA]</scope>
</reference>
<protein>
    <submittedName>
        <fullName evidence="3">MSP domain-containing protein</fullName>
    </submittedName>
</protein>
<sequence length="334" mass="38098">MMDSATCINDQSSNVSWQIVKYTKLAGTRLEISVSPGQFMNLTYNKSRCFLSVVYNSFTLEEFPLSGNPRPTIRTKEKDIFVHLVSSSGATLTRFRLKFANHSDHASFVELVSFFFQVQRLSSINSTSDFSQSLSVRTFAIQLPIPFLSSCISHPSEPTSDLHSTQTSFSQVFLPMNIKRDPALQERSAFSQPTAVEEKVYEVLKSVQYSAKRKFYEFSESDQVPFLQISNSQSLNSSAVSEIIDQKVPCTVHDFHRTASHESMHPSIMNFAKRPKEDVGVQTKPYLSIDDLMDDTTRLKEYLSRKLKDQQFLKFVEKCAKVFEEVAKGKFQFF</sequence>
<dbReference type="EMBL" id="UYYF01004546">
    <property type="protein sequence ID" value="VDN05295.1"/>
    <property type="molecule type" value="Genomic_DNA"/>
</dbReference>
<dbReference type="AlphaFoldDB" id="A0A0N5D4C3"/>
<dbReference type="WBParaSite" id="TCLT_0000781301-mRNA-1">
    <property type="protein sequence ID" value="TCLT_0000781301-mRNA-1"/>
    <property type="gene ID" value="TCLT_0000781301"/>
</dbReference>
<dbReference type="OrthoDB" id="5827290at2759"/>
<name>A0A0N5D4C3_THECL</name>
<gene>
    <name evidence="1" type="ORF">TCLT_LOCUS7802</name>
</gene>
<evidence type="ECO:0000313" key="3">
    <source>
        <dbReference type="WBParaSite" id="TCLT_0000781301-mRNA-1"/>
    </source>
</evidence>
<dbReference type="OMA" id="VQTEYCL"/>
<evidence type="ECO:0000313" key="2">
    <source>
        <dbReference type="Proteomes" id="UP000276776"/>
    </source>
</evidence>
<organism evidence="3">
    <name type="scientific">Thelazia callipaeda</name>
    <name type="common">Oriental eyeworm</name>
    <name type="synonym">Parasitic nematode</name>
    <dbReference type="NCBI Taxonomy" id="103827"/>
    <lineage>
        <taxon>Eukaryota</taxon>
        <taxon>Metazoa</taxon>
        <taxon>Ecdysozoa</taxon>
        <taxon>Nematoda</taxon>
        <taxon>Chromadorea</taxon>
        <taxon>Rhabditida</taxon>
        <taxon>Spirurina</taxon>
        <taxon>Spiruromorpha</taxon>
        <taxon>Thelazioidea</taxon>
        <taxon>Thelaziidae</taxon>
        <taxon>Thelazia</taxon>
    </lineage>
</organism>
<reference evidence="3" key="1">
    <citation type="submission" date="2017-02" db="UniProtKB">
        <authorList>
            <consortium name="WormBaseParasite"/>
        </authorList>
    </citation>
    <scope>IDENTIFICATION</scope>
</reference>
<proteinExistence type="predicted"/>